<gene>
    <name evidence="2" type="ORF">THAOC_11692</name>
</gene>
<dbReference type="Proteomes" id="UP000266841">
    <property type="component" value="Unassembled WGS sequence"/>
</dbReference>
<dbReference type="AlphaFoldDB" id="K0SLX9"/>
<feature type="non-terminal residue" evidence="2">
    <location>
        <position position="1"/>
    </location>
</feature>
<dbReference type="EMBL" id="AGNL01013381">
    <property type="protein sequence ID" value="EJK67298.1"/>
    <property type="molecule type" value="Genomic_DNA"/>
</dbReference>
<evidence type="ECO:0000313" key="3">
    <source>
        <dbReference type="Proteomes" id="UP000266841"/>
    </source>
</evidence>
<protein>
    <submittedName>
        <fullName evidence="2">Uncharacterized protein</fullName>
    </submittedName>
</protein>
<sequence length="79" mass="8610">ASFDFRRSADAVCSVLMGPIGRRWDGRRDGGPPGSDRQDEHLHHDARGTGNRKGGIVTGAPTLVLLGECHYRLDSEVRP</sequence>
<feature type="region of interest" description="Disordered" evidence="1">
    <location>
        <begin position="20"/>
        <end position="57"/>
    </location>
</feature>
<evidence type="ECO:0000313" key="2">
    <source>
        <dbReference type="EMBL" id="EJK67298.1"/>
    </source>
</evidence>
<comment type="caution">
    <text evidence="2">The sequence shown here is derived from an EMBL/GenBank/DDBJ whole genome shotgun (WGS) entry which is preliminary data.</text>
</comment>
<keyword evidence="3" id="KW-1185">Reference proteome</keyword>
<reference evidence="2 3" key="1">
    <citation type="journal article" date="2012" name="Genome Biol.">
        <title>Genome and low-iron response of an oceanic diatom adapted to chronic iron limitation.</title>
        <authorList>
            <person name="Lommer M."/>
            <person name="Specht M."/>
            <person name="Roy A.S."/>
            <person name="Kraemer L."/>
            <person name="Andreson R."/>
            <person name="Gutowska M.A."/>
            <person name="Wolf J."/>
            <person name="Bergner S.V."/>
            <person name="Schilhabel M.B."/>
            <person name="Klostermeier U.C."/>
            <person name="Beiko R.G."/>
            <person name="Rosenstiel P."/>
            <person name="Hippler M."/>
            <person name="Laroche J."/>
        </authorList>
    </citation>
    <scope>NUCLEOTIDE SEQUENCE [LARGE SCALE GENOMIC DNA]</scope>
    <source>
        <strain evidence="2 3">CCMP1005</strain>
    </source>
</reference>
<accession>K0SLX9</accession>
<organism evidence="2 3">
    <name type="scientific">Thalassiosira oceanica</name>
    <name type="common">Marine diatom</name>
    <dbReference type="NCBI Taxonomy" id="159749"/>
    <lineage>
        <taxon>Eukaryota</taxon>
        <taxon>Sar</taxon>
        <taxon>Stramenopiles</taxon>
        <taxon>Ochrophyta</taxon>
        <taxon>Bacillariophyta</taxon>
        <taxon>Coscinodiscophyceae</taxon>
        <taxon>Thalassiosirophycidae</taxon>
        <taxon>Thalassiosirales</taxon>
        <taxon>Thalassiosiraceae</taxon>
        <taxon>Thalassiosira</taxon>
    </lineage>
</organism>
<feature type="compositionally biased region" description="Basic and acidic residues" evidence="1">
    <location>
        <begin position="22"/>
        <end position="47"/>
    </location>
</feature>
<evidence type="ECO:0000256" key="1">
    <source>
        <dbReference type="SAM" id="MobiDB-lite"/>
    </source>
</evidence>
<name>K0SLX9_THAOC</name>
<proteinExistence type="predicted"/>